<dbReference type="PROSITE" id="PS50096">
    <property type="entry name" value="IQ"/>
    <property type="match status" value="2"/>
</dbReference>
<dbReference type="EMBL" id="CM002874">
    <property type="protein sequence ID" value="KFK30867.1"/>
    <property type="molecule type" value="Genomic_DNA"/>
</dbReference>
<feature type="compositionally biased region" description="Polar residues" evidence="4">
    <location>
        <begin position="343"/>
        <end position="359"/>
    </location>
</feature>
<dbReference type="SUPFAM" id="SSF52540">
    <property type="entry name" value="P-loop containing nucleoside triphosphate hydrolases"/>
    <property type="match status" value="1"/>
</dbReference>
<evidence type="ECO:0000256" key="3">
    <source>
        <dbReference type="ARBA" id="ARBA00045534"/>
    </source>
</evidence>
<evidence type="ECO:0000313" key="5">
    <source>
        <dbReference type="EMBL" id="KFK30867.1"/>
    </source>
</evidence>
<organism evidence="5 6">
    <name type="scientific">Arabis alpina</name>
    <name type="common">Alpine rock-cress</name>
    <dbReference type="NCBI Taxonomy" id="50452"/>
    <lineage>
        <taxon>Eukaryota</taxon>
        <taxon>Viridiplantae</taxon>
        <taxon>Streptophyta</taxon>
        <taxon>Embryophyta</taxon>
        <taxon>Tracheophyta</taxon>
        <taxon>Spermatophyta</taxon>
        <taxon>Magnoliopsida</taxon>
        <taxon>eudicotyledons</taxon>
        <taxon>Gunneridae</taxon>
        <taxon>Pentapetalae</taxon>
        <taxon>rosids</taxon>
        <taxon>malvids</taxon>
        <taxon>Brassicales</taxon>
        <taxon>Brassicaceae</taxon>
        <taxon>Arabideae</taxon>
        <taxon>Arabis</taxon>
    </lineage>
</organism>
<proteinExistence type="inferred from homology"/>
<dbReference type="Gramene" id="KFK30867">
    <property type="protein sequence ID" value="KFK30867"/>
    <property type="gene ID" value="AALP_AA6G035900"/>
</dbReference>
<comment type="similarity">
    <text evidence="2">Belongs to the IQD family.</text>
</comment>
<dbReference type="Proteomes" id="UP000029120">
    <property type="component" value="Chromosome 6"/>
</dbReference>
<dbReference type="PANTHER" id="PTHR32295">
    <property type="entry name" value="IQ-DOMAIN 5-RELATED"/>
    <property type="match status" value="1"/>
</dbReference>
<dbReference type="Gene3D" id="1.20.5.190">
    <property type="match status" value="1"/>
</dbReference>
<feature type="non-terminal residue" evidence="5">
    <location>
        <position position="1"/>
    </location>
</feature>
<dbReference type="Pfam" id="PF00612">
    <property type="entry name" value="IQ"/>
    <property type="match status" value="2"/>
</dbReference>
<keyword evidence="6" id="KW-1185">Reference proteome</keyword>
<dbReference type="InterPro" id="IPR000048">
    <property type="entry name" value="IQ_motif_EF-hand-BS"/>
</dbReference>
<evidence type="ECO:0000313" key="6">
    <source>
        <dbReference type="Proteomes" id="UP000029120"/>
    </source>
</evidence>
<name>A0A087GLW5_ARAAL</name>
<comment type="function">
    <text evidence="3">May be involved in cooperative interactions with calmodulins or calmodulin-like proteins. Recruits calmodulin proteins to microtubules, thus being a potential scaffold in cellular signaling and trafficking. May associate with nucleic acids and regulate gene expression at the transcriptional or post-transcriptional level.</text>
</comment>
<accession>A0A087GLW5</accession>
<feature type="region of interest" description="Disordered" evidence="4">
    <location>
        <begin position="343"/>
        <end position="374"/>
    </location>
</feature>
<reference evidence="6" key="1">
    <citation type="journal article" date="2015" name="Nat. Plants">
        <title>Genome expansion of Arabis alpina linked with retrotransposition and reduced symmetric DNA methylation.</title>
        <authorList>
            <person name="Willing E.M."/>
            <person name="Rawat V."/>
            <person name="Mandakova T."/>
            <person name="Maumus F."/>
            <person name="James G.V."/>
            <person name="Nordstroem K.J."/>
            <person name="Becker C."/>
            <person name="Warthmann N."/>
            <person name="Chica C."/>
            <person name="Szarzynska B."/>
            <person name="Zytnicki M."/>
            <person name="Albani M.C."/>
            <person name="Kiefer C."/>
            <person name="Bergonzi S."/>
            <person name="Castaings L."/>
            <person name="Mateos J.L."/>
            <person name="Berns M.C."/>
            <person name="Bujdoso N."/>
            <person name="Piofczyk T."/>
            <person name="de Lorenzo L."/>
            <person name="Barrero-Sicilia C."/>
            <person name="Mateos I."/>
            <person name="Piednoel M."/>
            <person name="Hagmann J."/>
            <person name="Chen-Min-Tao R."/>
            <person name="Iglesias-Fernandez R."/>
            <person name="Schuster S.C."/>
            <person name="Alonso-Blanco C."/>
            <person name="Roudier F."/>
            <person name="Carbonero P."/>
            <person name="Paz-Ares J."/>
            <person name="Davis S.J."/>
            <person name="Pecinka A."/>
            <person name="Quesneville H."/>
            <person name="Colot V."/>
            <person name="Lysak M.A."/>
            <person name="Weigel D."/>
            <person name="Coupland G."/>
            <person name="Schneeberger K."/>
        </authorList>
    </citation>
    <scope>NUCLEOTIDE SEQUENCE [LARGE SCALE GENOMIC DNA]</scope>
    <source>
        <strain evidence="6">cv. Pajares</strain>
    </source>
</reference>
<sequence length="392" mass="43570">IGKPRFDFELMGGSGNWIRSLISHRKPVDDQQDKFSDRSSKKKWKLWRISSESFSSSSSSKEGFFKSRGSYGLSSLGSDPPSFSADEAFTVAMAALIRAPPKDFLLVKREWASIRIQAAFRAFLARRAFRALRAVVRIQAIFRGRQVRKQAAVTLRCMQALVRVQSRVRAHRRAPSESTELKDPVKQTEKGWCGSPISIKEVKTKLQMKQEGAIKRERAMVYALTHQSRTCPSPNARAIKHHGSSKSSPGWNWYEDVGTFSRKSSESSVLSEHETVKVRKNNLTSTRVLARPPLILPLFSSVTSSDSLHDETSTSSTSQSPVAFSGSILDGGGYYRKPSYMSLTQSTQAKQRQSGSSCNGDARRSAGSDQCADLYPPGIVTGRHVWAKSQRS</sequence>
<evidence type="ECO:0000256" key="4">
    <source>
        <dbReference type="SAM" id="MobiDB-lite"/>
    </source>
</evidence>
<evidence type="ECO:0000256" key="2">
    <source>
        <dbReference type="ARBA" id="ARBA00024341"/>
    </source>
</evidence>
<protein>
    <recommendedName>
        <fullName evidence="7">DUF4005 domain-containing protein</fullName>
    </recommendedName>
</protein>
<gene>
    <name evidence="5" type="ordered locus">AALP_Aa6g035900</name>
</gene>
<dbReference type="OrthoDB" id="671489at2759"/>
<dbReference type="eggNOG" id="ENOG502SIC6">
    <property type="taxonomic scope" value="Eukaryota"/>
</dbReference>
<dbReference type="SMART" id="SM00015">
    <property type="entry name" value="IQ"/>
    <property type="match status" value="2"/>
</dbReference>
<dbReference type="AlphaFoldDB" id="A0A087GLW5"/>
<keyword evidence="1" id="KW-0112">Calmodulin-binding</keyword>
<dbReference type="InterPro" id="IPR027417">
    <property type="entry name" value="P-loop_NTPase"/>
</dbReference>
<dbReference type="PANTHER" id="PTHR32295:SF143">
    <property type="entry name" value="PROTEIN IQ-DOMAIN 7"/>
    <property type="match status" value="1"/>
</dbReference>
<dbReference type="GO" id="GO:0005516">
    <property type="term" value="F:calmodulin binding"/>
    <property type="evidence" value="ECO:0007669"/>
    <property type="project" value="UniProtKB-KW"/>
</dbReference>
<evidence type="ECO:0000256" key="1">
    <source>
        <dbReference type="ARBA" id="ARBA00022860"/>
    </source>
</evidence>
<evidence type="ECO:0008006" key="7">
    <source>
        <dbReference type="Google" id="ProtNLM"/>
    </source>
</evidence>